<keyword evidence="1" id="KW-0560">Oxidoreductase</keyword>
<dbReference type="SUPFAM" id="SSF51905">
    <property type="entry name" value="FAD/NAD(P)-binding domain"/>
    <property type="match status" value="1"/>
</dbReference>
<reference evidence="3 4" key="1">
    <citation type="submission" date="2020-04" db="EMBL/GenBank/DDBJ databases">
        <title>MicrobeNet Type strains.</title>
        <authorList>
            <person name="Nicholson A.C."/>
        </authorList>
    </citation>
    <scope>NUCLEOTIDE SEQUENCE [LARGE SCALE GENOMIC DNA]</scope>
    <source>
        <strain evidence="3 4">DSM 44445</strain>
    </source>
</reference>
<organism evidence="3 4">
    <name type="scientific">Nocardia veterana</name>
    <dbReference type="NCBI Taxonomy" id="132249"/>
    <lineage>
        <taxon>Bacteria</taxon>
        <taxon>Bacillati</taxon>
        <taxon>Actinomycetota</taxon>
        <taxon>Actinomycetes</taxon>
        <taxon>Mycobacteriales</taxon>
        <taxon>Nocardiaceae</taxon>
        <taxon>Nocardia</taxon>
    </lineage>
</organism>
<dbReference type="Proteomes" id="UP000523447">
    <property type="component" value="Unassembled WGS sequence"/>
</dbReference>
<dbReference type="InterPro" id="IPR036188">
    <property type="entry name" value="FAD/NAD-bd_sf"/>
</dbReference>
<dbReference type="Gene3D" id="3.50.50.60">
    <property type="entry name" value="FAD/NAD(P)-binding domain"/>
    <property type="match status" value="2"/>
</dbReference>
<feature type="domain" description="FAD-binding" evidence="2">
    <location>
        <begin position="6"/>
        <end position="349"/>
    </location>
</feature>
<dbReference type="Pfam" id="PF01494">
    <property type="entry name" value="FAD_binding_3"/>
    <property type="match status" value="1"/>
</dbReference>
<dbReference type="NCBIfam" id="NF004834">
    <property type="entry name" value="PRK06185.1-3"/>
    <property type="match status" value="1"/>
</dbReference>
<dbReference type="PRINTS" id="PR00420">
    <property type="entry name" value="RNGMNOXGNASE"/>
</dbReference>
<dbReference type="PANTHER" id="PTHR43476">
    <property type="entry name" value="3-(3-HYDROXY-PHENYL)PROPIONATE/3-HYDROXYCINNAMIC ACID HYDROXYLASE"/>
    <property type="match status" value="1"/>
</dbReference>
<dbReference type="InterPro" id="IPR002938">
    <property type="entry name" value="FAD-bd"/>
</dbReference>
<evidence type="ECO:0000259" key="2">
    <source>
        <dbReference type="Pfam" id="PF01494"/>
    </source>
</evidence>
<sequence length="411" mass="44432">MRGVSVDVCVVGGGPAGLVAGVLLARAGAEVLVLEKHPDFLRDFRGDTVHPSTLTAMDELGVAEEFLRLPHSRAPRLPMLTELGPVTFADFRRLPGRFPFVAFMPQWDVLNFLADVGRRYPGFRLVQRAEVTGFVSDGDTVVGVRAEAPDGSLEVRARLVVAADGRRSLARTRGGLEVAAGRAPMDVLWFRIGKPAGDATPTVRSGRGYFVVAIDRGDYLQVAYMIPKGGFDAIRAAGLDAFRAGLAAIYPAWKPQLENEIRDWDDVKPLDVRVDRLRRWYRPGLLAIGDAAHAMSPAGGVGINLAVQDAIATARLLGPTLAAGGTPTPGQLRAVQRRREFPMRVVQFAQLRLLADLYPDASRPNTDRPLLARLLRRLPGLSHVIARVIGLGIRPEHVPPAVAGKPTVSTT</sequence>
<keyword evidence="4" id="KW-1185">Reference proteome</keyword>
<evidence type="ECO:0000256" key="1">
    <source>
        <dbReference type="ARBA" id="ARBA00023002"/>
    </source>
</evidence>
<comment type="caution">
    <text evidence="3">The sequence shown here is derived from an EMBL/GenBank/DDBJ whole genome shotgun (WGS) entry which is preliminary data.</text>
</comment>
<dbReference type="PANTHER" id="PTHR43476:SF5">
    <property type="entry name" value="FAD-DEPENDENT MONOOXYGENASE"/>
    <property type="match status" value="1"/>
</dbReference>
<dbReference type="GO" id="GO:0016491">
    <property type="term" value="F:oxidoreductase activity"/>
    <property type="evidence" value="ECO:0007669"/>
    <property type="project" value="UniProtKB-KW"/>
</dbReference>
<dbReference type="InterPro" id="IPR050631">
    <property type="entry name" value="PheA/TfdB_FAD_monoxygenase"/>
</dbReference>
<dbReference type="GO" id="GO:0071949">
    <property type="term" value="F:FAD binding"/>
    <property type="evidence" value="ECO:0007669"/>
    <property type="project" value="InterPro"/>
</dbReference>
<dbReference type="RefSeq" id="WP_040724449.1">
    <property type="nucleotide sequence ID" value="NZ_CAWPHS010000015.1"/>
</dbReference>
<proteinExistence type="predicted"/>
<dbReference type="EMBL" id="JAAXPE010000022">
    <property type="protein sequence ID" value="NKY87824.1"/>
    <property type="molecule type" value="Genomic_DNA"/>
</dbReference>
<gene>
    <name evidence="3" type="ORF">HGA07_19585</name>
</gene>
<name>A0A7X6M144_9NOCA</name>
<dbReference type="AlphaFoldDB" id="A0A7X6M144"/>
<evidence type="ECO:0000313" key="4">
    <source>
        <dbReference type="Proteomes" id="UP000523447"/>
    </source>
</evidence>
<accession>A0A7X6M144</accession>
<evidence type="ECO:0000313" key="3">
    <source>
        <dbReference type="EMBL" id="NKY87824.1"/>
    </source>
</evidence>
<protein>
    <submittedName>
        <fullName evidence="3">FAD-dependent oxidoreductase</fullName>
    </submittedName>
</protein>